<accession>A0A4R8RVF7</accession>
<dbReference type="PANTHER" id="PTHR33371:SF4">
    <property type="entry name" value="INTERMEMBRANE PHOSPHOLIPID TRANSPORT SYSTEM BINDING PROTEIN MLAD"/>
    <property type="match status" value="1"/>
</dbReference>
<evidence type="ECO:0000313" key="5">
    <source>
        <dbReference type="EMBL" id="TDZ78463.1"/>
    </source>
</evidence>
<protein>
    <recommendedName>
        <fullName evidence="7">Mce related protein</fullName>
    </recommendedName>
</protein>
<evidence type="ECO:0000313" key="6">
    <source>
        <dbReference type="Proteomes" id="UP000295117"/>
    </source>
</evidence>
<dbReference type="RefSeq" id="WP_134066590.1">
    <property type="nucleotide sequence ID" value="NZ_PECG01000009.1"/>
</dbReference>
<sequence>MPNSFESDGRGPSDRQLLLCGVAIALVAALIGTALVIKSTGRFNNYVRVEAELTNVGDGLPAKSDVKFQGVLVGSVNDLTPSQRGRPNVVHIDLKHDLAPMIPRSVTARVVPSNVFAVSSVELVDHGPGAAITDGTVIGEDTELPTVLFQTTISKLRDILLANGRGRDDDSVGIFAVIAAATEGRRATLLNAAGQLTRIIDQLNDVVATDTGPSTLSALLNATKGLQTTAPELVDALHQAVKPMQTLAERRDQLQTLLNAGLHTTGIVRQSLDNQTDRMIDITTKLTPVVGVLAQNSVHFLPIAARLKVFSDKFFSDVWDPERDVVNIRGNLSFTPSTMYTRADCPRYGELKGPSCFTAPELVVRPDLPEVLLPQNFKPPPDLAPPPGTEVGPDGNLIVTGPPLHNPSPNLQDPNPPLPWWQPNPSPRIPGSADPDDAEPPPLPGGAAPAPAGTAPASFGGAVGPIGSTTEREQLGMITGNTATSSTQLLLGPVARGTKPVVAQQAQAGGRR</sequence>
<evidence type="ECO:0000259" key="4">
    <source>
        <dbReference type="Pfam" id="PF11887"/>
    </source>
</evidence>
<feature type="compositionally biased region" description="Low complexity" evidence="1">
    <location>
        <begin position="445"/>
        <end position="460"/>
    </location>
</feature>
<organism evidence="5 6">
    <name type="scientific">Mycobacteroides salmoniphilum</name>
    <dbReference type="NCBI Taxonomy" id="404941"/>
    <lineage>
        <taxon>Bacteria</taxon>
        <taxon>Bacillati</taxon>
        <taxon>Actinomycetota</taxon>
        <taxon>Actinomycetes</taxon>
        <taxon>Mycobacteriales</taxon>
        <taxon>Mycobacteriaceae</taxon>
        <taxon>Mycobacteroides</taxon>
    </lineage>
</organism>
<dbReference type="Proteomes" id="UP000295117">
    <property type="component" value="Unassembled WGS sequence"/>
</dbReference>
<dbReference type="InterPro" id="IPR003399">
    <property type="entry name" value="Mce/MlaD"/>
</dbReference>
<feature type="region of interest" description="Disordered" evidence="1">
    <location>
        <begin position="373"/>
        <end position="473"/>
    </location>
</feature>
<feature type="domain" description="Mce/MlaD" evidence="3">
    <location>
        <begin position="46"/>
        <end position="124"/>
    </location>
</feature>
<feature type="compositionally biased region" description="Pro residues" evidence="1">
    <location>
        <begin position="414"/>
        <end position="428"/>
    </location>
</feature>
<keyword evidence="2" id="KW-1133">Transmembrane helix</keyword>
<dbReference type="InterPro" id="IPR052336">
    <property type="entry name" value="MlaD_Phospholipid_Transporter"/>
</dbReference>
<dbReference type="PANTHER" id="PTHR33371">
    <property type="entry name" value="INTERMEMBRANE PHOSPHOLIPID TRANSPORT SYSTEM BINDING PROTEIN MLAD-RELATED"/>
    <property type="match status" value="1"/>
</dbReference>
<evidence type="ECO:0000256" key="2">
    <source>
        <dbReference type="SAM" id="Phobius"/>
    </source>
</evidence>
<dbReference type="EMBL" id="PECH01000009">
    <property type="protein sequence ID" value="TDZ78463.1"/>
    <property type="molecule type" value="Genomic_DNA"/>
</dbReference>
<proteinExistence type="predicted"/>
<evidence type="ECO:0000256" key="1">
    <source>
        <dbReference type="SAM" id="MobiDB-lite"/>
    </source>
</evidence>
<feature type="transmembrane region" description="Helical" evidence="2">
    <location>
        <begin position="16"/>
        <end position="37"/>
    </location>
</feature>
<reference evidence="5 6" key="1">
    <citation type="journal article" date="2019" name="Sci. Rep.">
        <title>Extended insight into the Mycobacterium chelonae-abscessus complex through whole genome sequencing of Mycobacterium salmoniphilum outbreak and Mycobacterium salmoniphilum-like strains.</title>
        <authorList>
            <person name="Behra P.R.K."/>
            <person name="Das S."/>
            <person name="Pettersson B.M.F."/>
            <person name="Shirreff L."/>
            <person name="DuCote T."/>
            <person name="Jacobsson K.G."/>
            <person name="Ennis D.G."/>
            <person name="Kirsebom L.A."/>
        </authorList>
    </citation>
    <scope>NUCLEOTIDE SEQUENCE [LARGE SCALE GENOMIC DNA]</scope>
    <source>
        <strain evidence="5 6">DE 4585</strain>
    </source>
</reference>
<dbReference type="InterPro" id="IPR024516">
    <property type="entry name" value="Mce_C"/>
</dbReference>
<evidence type="ECO:0008006" key="7">
    <source>
        <dbReference type="Google" id="ProtNLM"/>
    </source>
</evidence>
<dbReference type="AlphaFoldDB" id="A0A4R8RVF7"/>
<feature type="domain" description="Mammalian cell entry C-terminal" evidence="4">
    <location>
        <begin position="131"/>
        <end position="353"/>
    </location>
</feature>
<evidence type="ECO:0000259" key="3">
    <source>
        <dbReference type="Pfam" id="PF02470"/>
    </source>
</evidence>
<feature type="compositionally biased region" description="Pro residues" evidence="1">
    <location>
        <begin position="377"/>
        <end position="388"/>
    </location>
</feature>
<comment type="caution">
    <text evidence="5">The sequence shown here is derived from an EMBL/GenBank/DDBJ whole genome shotgun (WGS) entry which is preliminary data.</text>
</comment>
<gene>
    <name evidence="5" type="ORF">DE4585_04300</name>
</gene>
<keyword evidence="2" id="KW-0812">Transmembrane</keyword>
<name>A0A4R8RVF7_9MYCO</name>
<dbReference type="Pfam" id="PF02470">
    <property type="entry name" value="MlaD"/>
    <property type="match status" value="1"/>
</dbReference>
<keyword evidence="2" id="KW-0472">Membrane</keyword>
<dbReference type="Pfam" id="PF11887">
    <property type="entry name" value="Mce4_CUP1"/>
    <property type="match status" value="1"/>
</dbReference>